<dbReference type="SUPFAM" id="SSF53383">
    <property type="entry name" value="PLP-dependent transferases"/>
    <property type="match status" value="1"/>
</dbReference>
<evidence type="ECO:0008006" key="10">
    <source>
        <dbReference type="Google" id="ProtNLM"/>
    </source>
</evidence>
<keyword evidence="9" id="KW-1185">Reference proteome</keyword>
<dbReference type="InterPro" id="IPR002129">
    <property type="entry name" value="PyrdxlP-dep_de-COase"/>
</dbReference>
<dbReference type="InterPro" id="IPR015424">
    <property type="entry name" value="PyrdxlP-dep_Trfase"/>
</dbReference>
<feature type="modified residue" description="N6-(pyridoxal phosphate)lysine" evidence="6">
    <location>
        <position position="311"/>
    </location>
</feature>
<dbReference type="EMBL" id="MVHT01000003">
    <property type="protein sequence ID" value="ORB10316.1"/>
    <property type="molecule type" value="Genomic_DNA"/>
</dbReference>
<dbReference type="InterPro" id="IPR010977">
    <property type="entry name" value="Aromatic_deC"/>
</dbReference>
<dbReference type="PANTHER" id="PTHR45677:SF8">
    <property type="entry name" value="CYSTEINE SULFINIC ACID DECARBOXYLASE"/>
    <property type="match status" value="1"/>
</dbReference>
<evidence type="ECO:0000256" key="1">
    <source>
        <dbReference type="ARBA" id="ARBA00001933"/>
    </source>
</evidence>
<evidence type="ECO:0000256" key="3">
    <source>
        <dbReference type="ARBA" id="ARBA00022793"/>
    </source>
</evidence>
<dbReference type="GO" id="GO:0006520">
    <property type="term" value="P:amino acid metabolic process"/>
    <property type="evidence" value="ECO:0007669"/>
    <property type="project" value="InterPro"/>
</dbReference>
<dbReference type="InterPro" id="IPR021115">
    <property type="entry name" value="Pyridoxal-P_BS"/>
</dbReference>
<evidence type="ECO:0000256" key="5">
    <source>
        <dbReference type="ARBA" id="ARBA00023239"/>
    </source>
</evidence>
<dbReference type="PRINTS" id="PR00800">
    <property type="entry name" value="YHDCRBOXLASE"/>
</dbReference>
<evidence type="ECO:0000256" key="7">
    <source>
        <dbReference type="RuleBase" id="RU000382"/>
    </source>
</evidence>
<evidence type="ECO:0000256" key="2">
    <source>
        <dbReference type="ARBA" id="ARBA00009533"/>
    </source>
</evidence>
<dbReference type="GO" id="GO:0019752">
    <property type="term" value="P:carboxylic acid metabolic process"/>
    <property type="evidence" value="ECO:0007669"/>
    <property type="project" value="InterPro"/>
</dbReference>
<name>A0A1E3SKH1_MYCIE</name>
<dbReference type="RefSeq" id="WP_069417764.1">
    <property type="nucleotide sequence ID" value="NZ_CBCRZH010000002.1"/>
</dbReference>
<organism evidence="8 9">
    <name type="scientific">Mycobacterium intermedium</name>
    <dbReference type="NCBI Taxonomy" id="28445"/>
    <lineage>
        <taxon>Bacteria</taxon>
        <taxon>Bacillati</taxon>
        <taxon>Actinomycetota</taxon>
        <taxon>Actinomycetes</taxon>
        <taxon>Mycobacteriales</taxon>
        <taxon>Mycobacteriaceae</taxon>
        <taxon>Mycobacterium</taxon>
        <taxon>Mycobacterium simiae complex</taxon>
    </lineage>
</organism>
<reference evidence="8 9" key="1">
    <citation type="submission" date="2017-02" db="EMBL/GenBank/DDBJ databases">
        <title>The new phylogeny of genus Mycobacterium.</title>
        <authorList>
            <person name="Tortoli E."/>
            <person name="Trovato A."/>
            <person name="Cirillo D.M."/>
        </authorList>
    </citation>
    <scope>NUCLEOTIDE SEQUENCE [LARGE SCALE GENOMIC DNA]</scope>
    <source>
        <strain evidence="8 9">DSM 44049</strain>
    </source>
</reference>
<dbReference type="STRING" id="28445.BHQ20_03835"/>
<evidence type="ECO:0000256" key="4">
    <source>
        <dbReference type="ARBA" id="ARBA00022898"/>
    </source>
</evidence>
<keyword evidence="3" id="KW-0210">Decarboxylase</keyword>
<keyword evidence="5 7" id="KW-0456">Lyase</keyword>
<accession>A0A1E3SKH1</accession>
<dbReference type="GO" id="GO:0004058">
    <property type="term" value="F:aromatic-L-amino-acid decarboxylase activity"/>
    <property type="evidence" value="ECO:0007669"/>
    <property type="project" value="UniProtKB-ARBA"/>
</dbReference>
<evidence type="ECO:0000313" key="9">
    <source>
        <dbReference type="Proteomes" id="UP000192739"/>
    </source>
</evidence>
<dbReference type="Gene3D" id="3.40.640.10">
    <property type="entry name" value="Type I PLP-dependent aspartate aminotransferase-like (Major domain)"/>
    <property type="match status" value="1"/>
</dbReference>
<comment type="caution">
    <text evidence="8">The sequence shown here is derived from an EMBL/GenBank/DDBJ whole genome shotgun (WGS) entry which is preliminary data.</text>
</comment>
<gene>
    <name evidence="8" type="ORF">BST27_01685</name>
</gene>
<protein>
    <recommendedName>
        <fullName evidence="10">Aspartate aminotransferase family protein</fullName>
    </recommendedName>
</protein>
<dbReference type="GO" id="GO:0030170">
    <property type="term" value="F:pyridoxal phosphate binding"/>
    <property type="evidence" value="ECO:0007669"/>
    <property type="project" value="InterPro"/>
</dbReference>
<dbReference type="GO" id="GO:0005737">
    <property type="term" value="C:cytoplasm"/>
    <property type="evidence" value="ECO:0007669"/>
    <property type="project" value="TreeGrafter"/>
</dbReference>
<dbReference type="AlphaFoldDB" id="A0A1E3SKH1"/>
<proteinExistence type="inferred from homology"/>
<dbReference type="InterPro" id="IPR015421">
    <property type="entry name" value="PyrdxlP-dep_Trfase_major"/>
</dbReference>
<dbReference type="PANTHER" id="PTHR45677">
    <property type="entry name" value="GLUTAMATE DECARBOXYLASE-RELATED"/>
    <property type="match status" value="1"/>
</dbReference>
<evidence type="ECO:0000313" key="8">
    <source>
        <dbReference type="EMBL" id="ORB10316.1"/>
    </source>
</evidence>
<dbReference type="Proteomes" id="UP000192739">
    <property type="component" value="Unassembled WGS sequence"/>
</dbReference>
<comment type="similarity">
    <text evidence="2 7">Belongs to the group II decarboxylase family.</text>
</comment>
<comment type="cofactor">
    <cofactor evidence="1 6 7">
        <name>pyridoxal 5'-phosphate</name>
        <dbReference type="ChEBI" id="CHEBI:597326"/>
    </cofactor>
</comment>
<sequence length="506" mass="54377">MTTDLIQREFLTRIGAPHYYRAVTEAAGYVADSCLRPARPGLIEGAAVLREAIASLSEIPRQGVGLSTALREVDTLVTPHSTAVSDPRYVAHLHCPPTISSLAAETFLCALNQSMDSFDQGPAAAVIEQSVIDWLCNVFGLPQGGGVFTSGGTQSNLQALMLARDNFAARTLGIDIATDGVPPAAHRWRIVCTNETHFTIATAARLLGLGTSAILHADIDSFGRLDPRSLREVVDATHARGEQIIALVLSAGTTNRGAIDPLVDSIEIAAAHNIWVHVDGAAAGCLMLSDAHRDLLDGISTADSISIDFHKLLFQAISCGALLLRDRHDFEVMRKHADYLNPEDDDPEDTLNHVERSLQTTRRFDALKVLVTLRSLGLDTVAAMIGHTVDTARAAERAVAADPHLELISPCMTNTVVLRWTGSDVSPSEREFVNVEIRRRLADTGQALVGRTRVDGEAALKLTFVNPVCTPDVARDLVQRIADCGNNIRLESREIIEASASGAASC</sequence>
<evidence type="ECO:0000256" key="6">
    <source>
        <dbReference type="PIRSR" id="PIRSR602129-50"/>
    </source>
</evidence>
<dbReference type="Pfam" id="PF00282">
    <property type="entry name" value="Pyridoxal_deC"/>
    <property type="match status" value="1"/>
</dbReference>
<keyword evidence="4 6" id="KW-0663">Pyridoxal phosphate</keyword>
<dbReference type="Gene3D" id="3.90.1150.10">
    <property type="entry name" value="Aspartate Aminotransferase, domain 1"/>
    <property type="match status" value="1"/>
</dbReference>
<dbReference type="PROSITE" id="PS00392">
    <property type="entry name" value="DDC_GAD_HDC_YDC"/>
    <property type="match status" value="1"/>
</dbReference>
<dbReference type="InterPro" id="IPR015422">
    <property type="entry name" value="PyrdxlP-dep_Trfase_small"/>
</dbReference>